<name>A0A6A5QQW6_AMPQU</name>
<dbReference type="AlphaFoldDB" id="A0A6A5QQW6"/>
<reference evidence="2" key="1">
    <citation type="journal article" date="2020" name="Stud. Mycol.">
        <title>101 Dothideomycetes genomes: a test case for predicting lifestyles and emergence of pathogens.</title>
        <authorList>
            <person name="Haridas S."/>
            <person name="Albert R."/>
            <person name="Binder M."/>
            <person name="Bloem J."/>
            <person name="Labutti K."/>
            <person name="Salamov A."/>
            <person name="Andreopoulos B."/>
            <person name="Baker S."/>
            <person name="Barry K."/>
            <person name="Bills G."/>
            <person name="Bluhm B."/>
            <person name="Cannon C."/>
            <person name="Castanera R."/>
            <person name="Culley D."/>
            <person name="Daum C."/>
            <person name="Ezra D."/>
            <person name="Gonzalez J."/>
            <person name="Henrissat B."/>
            <person name="Kuo A."/>
            <person name="Liang C."/>
            <person name="Lipzen A."/>
            <person name="Lutzoni F."/>
            <person name="Magnuson J."/>
            <person name="Mondo S."/>
            <person name="Nolan M."/>
            <person name="Ohm R."/>
            <person name="Pangilinan J."/>
            <person name="Park H.-J."/>
            <person name="Ramirez L."/>
            <person name="Alfaro M."/>
            <person name="Sun H."/>
            <person name="Tritt A."/>
            <person name="Yoshinaga Y."/>
            <person name="Zwiers L.-H."/>
            <person name="Turgeon B."/>
            <person name="Goodwin S."/>
            <person name="Spatafora J."/>
            <person name="Crous P."/>
            <person name="Grigoriev I."/>
        </authorList>
    </citation>
    <scope>NUCLEOTIDE SEQUENCE</scope>
    <source>
        <strain evidence="2">HMLAC05119</strain>
    </source>
</reference>
<feature type="region of interest" description="Disordered" evidence="1">
    <location>
        <begin position="517"/>
        <end position="561"/>
    </location>
</feature>
<evidence type="ECO:0000313" key="2">
    <source>
        <dbReference type="EMBL" id="KAF1918045.1"/>
    </source>
</evidence>
<protein>
    <submittedName>
        <fullName evidence="2">Uncharacterized protein</fullName>
    </submittedName>
</protein>
<proteinExistence type="predicted"/>
<evidence type="ECO:0000313" key="3">
    <source>
        <dbReference type="Proteomes" id="UP000800096"/>
    </source>
</evidence>
<dbReference type="EMBL" id="ML979134">
    <property type="protein sequence ID" value="KAF1918045.1"/>
    <property type="molecule type" value="Genomic_DNA"/>
</dbReference>
<gene>
    <name evidence="2" type="ORF">BDU57DRAFT_446127</name>
</gene>
<dbReference type="Proteomes" id="UP000800096">
    <property type="component" value="Unassembled WGS sequence"/>
</dbReference>
<keyword evidence="3" id="KW-1185">Reference proteome</keyword>
<feature type="compositionally biased region" description="Polar residues" evidence="1">
    <location>
        <begin position="533"/>
        <end position="561"/>
    </location>
</feature>
<accession>A0A6A5QQW6</accession>
<organism evidence="2 3">
    <name type="scientific">Ampelomyces quisqualis</name>
    <name type="common">Powdery mildew agent</name>
    <dbReference type="NCBI Taxonomy" id="50730"/>
    <lineage>
        <taxon>Eukaryota</taxon>
        <taxon>Fungi</taxon>
        <taxon>Dikarya</taxon>
        <taxon>Ascomycota</taxon>
        <taxon>Pezizomycotina</taxon>
        <taxon>Dothideomycetes</taxon>
        <taxon>Pleosporomycetidae</taxon>
        <taxon>Pleosporales</taxon>
        <taxon>Pleosporineae</taxon>
        <taxon>Phaeosphaeriaceae</taxon>
        <taxon>Ampelomyces</taxon>
    </lineage>
</organism>
<evidence type="ECO:0000256" key="1">
    <source>
        <dbReference type="SAM" id="MobiDB-lite"/>
    </source>
</evidence>
<dbReference type="OrthoDB" id="5245206at2759"/>
<sequence>MALVTRILLHKNTKQKSDNVHIADGSNEQKDQIFMLSKSWTRMFASRQDQGNRRWVPTLSGIIKAGDEGLFDSALFANLHGHPGEISLEALYEVFADALRSRPLIERSTYTGNITGFLSSTKRVSNRPRRVQSMSARVKRGGQIDRQMRFQRKSLDISAAERGLARSVSIKRPTQTLVFMENGLPRCHGDDISPTSWMKNGQISESRDGSIGVKVTRSELAALSIILGTPLCTEWKTHSSPCHKSAYNISLHDSITEDGKHVITFRQHRRSIVHMPARGSGVSSLFAKHIAAGFIPYAQDKNAVHTILVRADTLSTVQAGSSVSLNDLSFVTPQSRLLASLTGSREIGFHIASVSKQLQPTNPLIDGISALPFRGGLVPLATKPLIQTVQFVTSGGLPAARLLQRLEGLVDKANKHAPHLGLFGPIYEPQNAAMLYRERERLGRLAAGARSIDNIADKASRILRYTTLLERLMAMIPDMKPEEAFHAVKEATRNDVERSYADAVAAHHVSLRRSSSVVDSHACPESDARSKRIYTQSPNRSGRSSDASVSNLAVPRTSSGFPTENLGKQIERILKAELPLSVKSVATVARLIIVAWTLSVATVAWEDGEQGFRIPDLEKVPDKMVLC</sequence>